<evidence type="ECO:0000256" key="5">
    <source>
        <dbReference type="ARBA" id="ARBA00023015"/>
    </source>
</evidence>
<dbReference type="GO" id="GO:0006878">
    <property type="term" value="P:intracellular copper ion homeostasis"/>
    <property type="evidence" value="ECO:0007669"/>
    <property type="project" value="TreeGrafter"/>
</dbReference>
<feature type="compositionally biased region" description="Pro residues" evidence="8">
    <location>
        <begin position="662"/>
        <end position="672"/>
    </location>
</feature>
<feature type="compositionally biased region" description="Basic and acidic residues" evidence="8">
    <location>
        <begin position="236"/>
        <end position="262"/>
    </location>
</feature>
<keyword evidence="5" id="KW-0805">Transcription regulation</keyword>
<keyword evidence="3" id="KW-0862">Zinc</keyword>
<dbReference type="PANTHER" id="PTHR28088">
    <property type="entry name" value="TRANSCRIPTIONAL ACTIVATOR HAA1-RELATED"/>
    <property type="match status" value="1"/>
</dbReference>
<reference evidence="10" key="1">
    <citation type="submission" date="2023-03" db="EMBL/GenBank/DDBJ databases">
        <title>Massive genome expansion in bonnet fungi (Mycena s.s.) driven by repeated elements and novel gene families across ecological guilds.</title>
        <authorList>
            <consortium name="Lawrence Berkeley National Laboratory"/>
            <person name="Harder C.B."/>
            <person name="Miyauchi S."/>
            <person name="Viragh M."/>
            <person name="Kuo A."/>
            <person name="Thoen E."/>
            <person name="Andreopoulos B."/>
            <person name="Lu D."/>
            <person name="Skrede I."/>
            <person name="Drula E."/>
            <person name="Henrissat B."/>
            <person name="Morin E."/>
            <person name="Kohler A."/>
            <person name="Barry K."/>
            <person name="LaButti K."/>
            <person name="Morin E."/>
            <person name="Salamov A."/>
            <person name="Lipzen A."/>
            <person name="Mereny Z."/>
            <person name="Hegedus B."/>
            <person name="Baldrian P."/>
            <person name="Stursova M."/>
            <person name="Weitz H."/>
            <person name="Taylor A."/>
            <person name="Grigoriev I.V."/>
            <person name="Nagy L.G."/>
            <person name="Martin F."/>
            <person name="Kauserud H."/>
        </authorList>
    </citation>
    <scope>NUCLEOTIDE SEQUENCE</scope>
    <source>
        <strain evidence="10">9284</strain>
    </source>
</reference>
<feature type="region of interest" description="Disordered" evidence="8">
    <location>
        <begin position="624"/>
        <end position="699"/>
    </location>
</feature>
<dbReference type="GO" id="GO:0000981">
    <property type="term" value="F:DNA-binding transcription factor activity, RNA polymerase II-specific"/>
    <property type="evidence" value="ECO:0007669"/>
    <property type="project" value="TreeGrafter"/>
</dbReference>
<accession>A0AAD7BS35</accession>
<dbReference type="Gene3D" id="3.90.430.10">
    <property type="entry name" value="Copper fist DNA-binding domain"/>
    <property type="match status" value="1"/>
</dbReference>
<dbReference type="Proteomes" id="UP001221142">
    <property type="component" value="Unassembled WGS sequence"/>
</dbReference>
<name>A0AAD7BS35_9AGAR</name>
<dbReference type="PROSITE" id="PS01119">
    <property type="entry name" value="COPPER_FIST_1"/>
    <property type="match status" value="1"/>
</dbReference>
<feature type="compositionally biased region" description="Polar residues" evidence="8">
    <location>
        <begin position="338"/>
        <end position="356"/>
    </location>
</feature>
<feature type="compositionally biased region" description="Low complexity" evidence="8">
    <location>
        <begin position="103"/>
        <end position="117"/>
    </location>
</feature>
<dbReference type="EMBL" id="JARKIF010000010">
    <property type="protein sequence ID" value="KAJ7628848.1"/>
    <property type="molecule type" value="Genomic_DNA"/>
</dbReference>
<evidence type="ECO:0000256" key="2">
    <source>
        <dbReference type="ARBA" id="ARBA00022723"/>
    </source>
</evidence>
<evidence type="ECO:0000256" key="4">
    <source>
        <dbReference type="ARBA" id="ARBA00023008"/>
    </source>
</evidence>
<feature type="compositionally biased region" description="Low complexity" evidence="8">
    <location>
        <begin position="263"/>
        <end position="277"/>
    </location>
</feature>
<dbReference type="InterPro" id="IPR051763">
    <property type="entry name" value="Copper_Homeo_Regul"/>
</dbReference>
<dbReference type="GO" id="GO:0005634">
    <property type="term" value="C:nucleus"/>
    <property type="evidence" value="ECO:0007669"/>
    <property type="project" value="UniProtKB-SubCell"/>
</dbReference>
<evidence type="ECO:0000256" key="7">
    <source>
        <dbReference type="ARBA" id="ARBA00023242"/>
    </source>
</evidence>
<evidence type="ECO:0000313" key="10">
    <source>
        <dbReference type="EMBL" id="KAJ7628848.1"/>
    </source>
</evidence>
<dbReference type="GO" id="GO:0000978">
    <property type="term" value="F:RNA polymerase II cis-regulatory region sequence-specific DNA binding"/>
    <property type="evidence" value="ECO:0007669"/>
    <property type="project" value="TreeGrafter"/>
</dbReference>
<keyword evidence="7" id="KW-0539">Nucleus</keyword>
<keyword evidence="11" id="KW-1185">Reference proteome</keyword>
<dbReference type="InterPro" id="IPR036395">
    <property type="entry name" value="Cu_fist_DNA-bd_dom_sf"/>
</dbReference>
<feature type="region of interest" description="Disordered" evidence="8">
    <location>
        <begin position="214"/>
        <end position="310"/>
    </location>
</feature>
<dbReference type="PRINTS" id="PR00617">
    <property type="entry name" value="COPPERFIST"/>
</dbReference>
<evidence type="ECO:0000256" key="1">
    <source>
        <dbReference type="ARBA" id="ARBA00004123"/>
    </source>
</evidence>
<dbReference type="GO" id="GO:0005507">
    <property type="term" value="F:copper ion binding"/>
    <property type="evidence" value="ECO:0007669"/>
    <property type="project" value="InterPro"/>
</dbReference>
<dbReference type="SUPFAM" id="SSF57879">
    <property type="entry name" value="Zinc domain conserved in yeast copper-regulated transcription factors"/>
    <property type="match status" value="1"/>
</dbReference>
<keyword evidence="6" id="KW-0804">Transcription</keyword>
<feature type="compositionally biased region" description="Low complexity" evidence="8">
    <location>
        <begin position="66"/>
        <end position="86"/>
    </location>
</feature>
<comment type="subcellular location">
    <subcellularLocation>
        <location evidence="1">Nucleus</location>
    </subcellularLocation>
</comment>
<dbReference type="Pfam" id="PF00649">
    <property type="entry name" value="Copper-fist"/>
    <property type="match status" value="1"/>
</dbReference>
<dbReference type="GO" id="GO:0045944">
    <property type="term" value="P:positive regulation of transcription by RNA polymerase II"/>
    <property type="evidence" value="ECO:0007669"/>
    <property type="project" value="TreeGrafter"/>
</dbReference>
<feature type="compositionally biased region" description="Basic and acidic residues" evidence="8">
    <location>
        <begin position="359"/>
        <end position="373"/>
    </location>
</feature>
<evidence type="ECO:0000256" key="3">
    <source>
        <dbReference type="ARBA" id="ARBA00022833"/>
    </source>
</evidence>
<dbReference type="PANTHER" id="PTHR28088:SF5">
    <property type="entry name" value="TRANSCRIPTIONAL ACTIVATOR HAA1-RELATED"/>
    <property type="match status" value="1"/>
</dbReference>
<feature type="domain" description="Copper-fist" evidence="9">
    <location>
        <begin position="1"/>
        <end position="40"/>
    </location>
</feature>
<dbReference type="FunFam" id="3.90.430.10:FF:000001">
    <property type="entry name" value="Copper fist DNA-binding protein"/>
    <property type="match status" value="1"/>
</dbReference>
<comment type="caution">
    <text evidence="10">The sequence shown here is derived from an EMBL/GenBank/DDBJ whole genome shotgun (WGS) entry which is preliminary data.</text>
</comment>
<dbReference type="GO" id="GO:0006879">
    <property type="term" value="P:intracellular iron ion homeostasis"/>
    <property type="evidence" value="ECO:0007669"/>
    <property type="project" value="TreeGrafter"/>
</dbReference>
<keyword evidence="2" id="KW-0479">Metal-binding</keyword>
<evidence type="ECO:0000313" key="11">
    <source>
        <dbReference type="Proteomes" id="UP001221142"/>
    </source>
</evidence>
<feature type="region of interest" description="Disordered" evidence="8">
    <location>
        <begin position="140"/>
        <end position="179"/>
    </location>
</feature>
<feature type="compositionally biased region" description="Low complexity" evidence="8">
    <location>
        <begin position="631"/>
        <end position="648"/>
    </location>
</feature>
<evidence type="ECO:0000256" key="8">
    <source>
        <dbReference type="SAM" id="MobiDB-lite"/>
    </source>
</evidence>
<dbReference type="SMART" id="SM01090">
    <property type="entry name" value="Copper-fist"/>
    <property type="match status" value="1"/>
</dbReference>
<dbReference type="AlphaFoldDB" id="A0AAD7BS35"/>
<organism evidence="10 11">
    <name type="scientific">Roridomyces roridus</name>
    <dbReference type="NCBI Taxonomy" id="1738132"/>
    <lineage>
        <taxon>Eukaryota</taxon>
        <taxon>Fungi</taxon>
        <taxon>Dikarya</taxon>
        <taxon>Basidiomycota</taxon>
        <taxon>Agaricomycotina</taxon>
        <taxon>Agaricomycetes</taxon>
        <taxon>Agaricomycetidae</taxon>
        <taxon>Agaricales</taxon>
        <taxon>Marasmiineae</taxon>
        <taxon>Mycenaceae</taxon>
        <taxon>Roridomyces</taxon>
    </lineage>
</organism>
<dbReference type="InterPro" id="IPR001083">
    <property type="entry name" value="Cu_fist_DNA-bd_dom"/>
</dbReference>
<protein>
    <recommendedName>
        <fullName evidence="9">Copper-fist domain-containing protein</fullName>
    </recommendedName>
</protein>
<proteinExistence type="predicted"/>
<evidence type="ECO:0000259" key="9">
    <source>
        <dbReference type="PROSITE" id="PS50073"/>
    </source>
</evidence>
<evidence type="ECO:0000256" key="6">
    <source>
        <dbReference type="ARBA" id="ARBA00023163"/>
    </source>
</evidence>
<dbReference type="SMART" id="SM00412">
    <property type="entry name" value="Cu_FIST"/>
    <property type="match status" value="1"/>
</dbReference>
<dbReference type="PROSITE" id="PS50073">
    <property type="entry name" value="COPPER_FIST_2"/>
    <property type="match status" value="1"/>
</dbReference>
<feature type="region of interest" description="Disordered" evidence="8">
    <location>
        <begin position="65"/>
        <end position="117"/>
    </location>
</feature>
<keyword evidence="4" id="KW-0186">Copper</keyword>
<feature type="compositionally biased region" description="Polar residues" evidence="8">
    <location>
        <begin position="284"/>
        <end position="294"/>
    </location>
</feature>
<gene>
    <name evidence="10" type="ORF">FB45DRAFT_919360</name>
</gene>
<feature type="region of interest" description="Disordered" evidence="8">
    <location>
        <begin position="331"/>
        <end position="391"/>
    </location>
</feature>
<sequence length="703" mass="73489">MVLISDKKYACETCIKGHRSSACKHTDRPLFEIKKKGRPVTQCEHCRELRKTKQVHVKCICEGKETPSPSTAPTATKKKGTPTLPAHAAFPHGVPEDANVINPPSSDSDHGGSCSCKEPGPAAAAGAACNCCIPRLRPSARRRSPSDDAPKSGPVPNPLPTTTLSSPSPPPSHSRSQSHHILARIAELRPVLPRPSARDAALSAQSGQQHDLFHHASPVHPHSPHHEHGFSPYGRAYDHALHGGESDRERERSGFYKQDGRSVESFASVSSSLSQISSPPPTATGKQASPTINTGPKRGKSHSAGASFDGGKHYESNGFFTPITTSMLPPSLGRAPASASSTSGAFSEGFSPSSMYRRSASDDVYRPGPRSDIEESSSPMYPPRPRSEEAFPSSSLAALGMTFTQQQMQPPPRARSEAGMGETLRACGCGPGCGCPGCALHNADGSSKSRSNTCTSQSCGGRCMDCTLLAMPEFAGIVTGAEGGVKGEQGSFDFAGHAAGHGYGDFNLDTQPYNPDIELNLEALGDIDMGWLDAEGESQGQSASQSAAIDEWIREVSALPPASPVPPFGPEQQQQMAQEPTWVFDVDPVALQTHMQMRGLAGGGGLTGGELEMYLPAPGGFLTVPGPAGPPRSRSSSSASSSGVSVPPVAGPGEGDVRSGAPPSPPLPPRPGPVETHPSGQQAAFGFAPPPPGYMDDGGMLFY</sequence>